<dbReference type="Proteomes" id="UP001235939">
    <property type="component" value="Chromosome 05"/>
</dbReference>
<proteinExistence type="predicted"/>
<evidence type="ECO:0000313" key="1">
    <source>
        <dbReference type="EMBL" id="UYV68324.1"/>
    </source>
</evidence>
<reference evidence="1 2" key="1">
    <citation type="submission" date="2022-01" db="EMBL/GenBank/DDBJ databases">
        <title>A chromosomal length assembly of Cordylochernes scorpioides.</title>
        <authorList>
            <person name="Zeh D."/>
            <person name="Zeh J."/>
        </authorList>
    </citation>
    <scope>NUCLEOTIDE SEQUENCE [LARGE SCALE GENOMIC DNA]</scope>
    <source>
        <strain evidence="1">IN4F17</strain>
        <tissue evidence="1">Whole Body</tissue>
    </source>
</reference>
<keyword evidence="2" id="KW-1185">Reference proteome</keyword>
<dbReference type="EMBL" id="CP092867">
    <property type="protein sequence ID" value="UYV68324.1"/>
    <property type="molecule type" value="Genomic_DNA"/>
</dbReference>
<accession>A0ABY6KHL1</accession>
<evidence type="ECO:0000313" key="2">
    <source>
        <dbReference type="Proteomes" id="UP001235939"/>
    </source>
</evidence>
<organism evidence="1 2">
    <name type="scientific">Cordylochernes scorpioides</name>
    <dbReference type="NCBI Taxonomy" id="51811"/>
    <lineage>
        <taxon>Eukaryota</taxon>
        <taxon>Metazoa</taxon>
        <taxon>Ecdysozoa</taxon>
        <taxon>Arthropoda</taxon>
        <taxon>Chelicerata</taxon>
        <taxon>Arachnida</taxon>
        <taxon>Pseudoscorpiones</taxon>
        <taxon>Cheliferoidea</taxon>
        <taxon>Chernetidae</taxon>
        <taxon>Cordylochernes</taxon>
    </lineage>
</organism>
<sequence>MYRNSNVVKRRGPGLIVVMTSQKVYQGSKFIEDFRYSTVTVCCVNGMSTKGLNILKWPYECYTRQRGQTTNY</sequence>
<name>A0ABY6KHL1_9ARAC</name>
<protein>
    <submittedName>
        <fullName evidence="1">Uncharacterized protein</fullName>
    </submittedName>
</protein>
<gene>
    <name evidence="1" type="ORF">LAZ67_5003881</name>
</gene>